<dbReference type="SMART" id="SM00437">
    <property type="entry name" value="TOP1Ac"/>
    <property type="match status" value="1"/>
</dbReference>
<organism evidence="13 14">
    <name type="scientific">Pseudoxanthomonas kaohsiungensis</name>
    <dbReference type="NCBI Taxonomy" id="283923"/>
    <lineage>
        <taxon>Bacteria</taxon>
        <taxon>Pseudomonadati</taxon>
        <taxon>Pseudomonadota</taxon>
        <taxon>Gammaproteobacteria</taxon>
        <taxon>Lysobacterales</taxon>
        <taxon>Lysobacteraceae</taxon>
        <taxon>Pseudoxanthomonas</taxon>
    </lineage>
</organism>
<dbReference type="SMART" id="SM00436">
    <property type="entry name" value="TOP1Bc"/>
    <property type="match status" value="1"/>
</dbReference>
<dbReference type="SMART" id="SM00493">
    <property type="entry name" value="TOPRIM"/>
    <property type="match status" value="1"/>
</dbReference>
<dbReference type="InterPro" id="IPR013497">
    <property type="entry name" value="Topo_IA_cen"/>
</dbReference>
<evidence type="ECO:0000256" key="5">
    <source>
        <dbReference type="ARBA" id="ARBA00023125"/>
    </source>
</evidence>
<evidence type="ECO:0000313" key="14">
    <source>
        <dbReference type="Proteomes" id="UP001597033"/>
    </source>
</evidence>
<dbReference type="InterPro" id="IPR003602">
    <property type="entry name" value="Topo_IA_DNA-bd_dom"/>
</dbReference>
<evidence type="ECO:0000256" key="6">
    <source>
        <dbReference type="ARBA" id="ARBA00023235"/>
    </source>
</evidence>
<evidence type="ECO:0000256" key="3">
    <source>
        <dbReference type="ARBA" id="ARBA00012891"/>
    </source>
</evidence>
<evidence type="ECO:0000313" key="13">
    <source>
        <dbReference type="EMBL" id="MFD1043142.1"/>
    </source>
</evidence>
<evidence type="ECO:0000256" key="10">
    <source>
        <dbReference type="ARBA" id="ARBA00032877"/>
    </source>
</evidence>
<dbReference type="EMBL" id="JBHTKN010000008">
    <property type="protein sequence ID" value="MFD1043142.1"/>
    <property type="molecule type" value="Genomic_DNA"/>
</dbReference>
<feature type="region of interest" description="Disordered" evidence="11">
    <location>
        <begin position="646"/>
        <end position="674"/>
    </location>
</feature>
<gene>
    <name evidence="13" type="ORF">ACFQ2N_12385</name>
</gene>
<dbReference type="InterPro" id="IPR023405">
    <property type="entry name" value="Topo_IA_core_domain"/>
</dbReference>
<dbReference type="PANTHER" id="PTHR11390:SF21">
    <property type="entry name" value="DNA TOPOISOMERASE 3-ALPHA"/>
    <property type="match status" value="1"/>
</dbReference>
<evidence type="ECO:0000256" key="7">
    <source>
        <dbReference type="ARBA" id="ARBA00030003"/>
    </source>
</evidence>
<dbReference type="InterPro" id="IPR000380">
    <property type="entry name" value="Topo_IA"/>
</dbReference>
<comment type="caution">
    <text evidence="13">The sequence shown here is derived from an EMBL/GenBank/DDBJ whole genome shotgun (WGS) entry which is preliminary data.</text>
</comment>
<keyword evidence="4" id="KW-0799">Topoisomerase</keyword>
<evidence type="ECO:0000256" key="1">
    <source>
        <dbReference type="ARBA" id="ARBA00000213"/>
    </source>
</evidence>
<feature type="domain" description="Topo IA-type catalytic" evidence="12">
    <location>
        <begin position="168"/>
        <end position="631"/>
    </location>
</feature>
<dbReference type="InterPro" id="IPR006171">
    <property type="entry name" value="TOPRIM_dom"/>
</dbReference>
<sequence length="674" mass="73885">MAGLKYTYVAEKPKAGRAIAAELARLSPITEQDKTYIRGADWAVCWAQGHIFELHEPEHYLEKRHPNARRGNNGKLAWDRAHLPLIPKENEFELKCTNREYLPTIRKLVSECEVVVHAGDPDREGQLVVDEILHQLKVRKPVKRFLCSGQDELSVRMALKDLRDNREFEGMSNAAKARSFADWLAGMNMSRALTLRAKACGSQGLVPYGRVQTAVLGLIVQRELDIQGFVPTDYLKPSATFQVAGGLFKAQWLPGAAQAGLDAERRLIDPAVGAALQRKVAGQQGSVVEYTDVKKLQGAPLPFSLARLQMLASKRYGYTPDATLEGVQALYDAKLVSYPRTGSQNLPMALHSLAPQTLANAAEALGLPKPAADLIDPSRKSPAWNDEKAKAHHGIIPLTTKADLSKLSPQQRNLYLEICKRYVAQFMPPREYRAVSAVVQVHDERFKATGNTTLKPGWKVLYGDEEGEEDDERMLPAMGKDTAALCKGLDLEKKRTEPPKRFTDSTLLAAMLNIHEFVSDPKIVATFKKMRANSASDEDVGGLGTPATRQTFVKKLEGYGLIRAEAPKGKAKEATYFPEPGAMTLMKQLPSDLGKPDTTAVWESVFESIEAGKTTVGAFLVVQENWIKKTLDNIDAANLANLNIVKPAGGGGGSRGRGRSASGGRPGNYGRRAS</sequence>
<evidence type="ECO:0000256" key="9">
    <source>
        <dbReference type="ARBA" id="ARBA00032235"/>
    </source>
</evidence>
<dbReference type="InterPro" id="IPR013826">
    <property type="entry name" value="Topo_IA_cen_sub3"/>
</dbReference>
<proteinExistence type="inferred from homology"/>
<dbReference type="Gene3D" id="1.10.460.10">
    <property type="entry name" value="Topoisomerase I, domain 2"/>
    <property type="match status" value="1"/>
</dbReference>
<comment type="similarity">
    <text evidence="2">Belongs to the type IA topoisomerase family.</text>
</comment>
<dbReference type="PRINTS" id="PR00417">
    <property type="entry name" value="PRTPISMRASEI"/>
</dbReference>
<evidence type="ECO:0000256" key="8">
    <source>
        <dbReference type="ARBA" id="ARBA00031985"/>
    </source>
</evidence>
<dbReference type="Gene3D" id="3.40.50.140">
    <property type="match status" value="1"/>
</dbReference>
<evidence type="ECO:0000256" key="11">
    <source>
        <dbReference type="SAM" id="MobiDB-lite"/>
    </source>
</evidence>
<dbReference type="Gene3D" id="1.10.290.10">
    <property type="entry name" value="Topoisomerase I, domain 4"/>
    <property type="match status" value="1"/>
</dbReference>
<dbReference type="PROSITE" id="PS52039">
    <property type="entry name" value="TOPO_IA_2"/>
    <property type="match status" value="1"/>
</dbReference>
<keyword evidence="5" id="KW-0238">DNA-binding</keyword>
<protein>
    <recommendedName>
        <fullName evidence="3">DNA topoisomerase</fullName>
        <ecNumber evidence="3">5.6.2.1</ecNumber>
    </recommendedName>
    <alternativeName>
        <fullName evidence="10">Omega-protein</fullName>
    </alternativeName>
    <alternativeName>
        <fullName evidence="9">Relaxing enzyme</fullName>
    </alternativeName>
    <alternativeName>
        <fullName evidence="7">Swivelase</fullName>
    </alternativeName>
    <alternativeName>
        <fullName evidence="8">Untwisting enzyme</fullName>
    </alternativeName>
</protein>
<dbReference type="InterPro" id="IPR003601">
    <property type="entry name" value="Topo_IA_2"/>
</dbReference>
<reference evidence="14" key="1">
    <citation type="journal article" date="2019" name="Int. J. Syst. Evol. Microbiol.">
        <title>The Global Catalogue of Microorganisms (GCM) 10K type strain sequencing project: providing services to taxonomists for standard genome sequencing and annotation.</title>
        <authorList>
            <consortium name="The Broad Institute Genomics Platform"/>
            <consortium name="The Broad Institute Genome Sequencing Center for Infectious Disease"/>
            <person name="Wu L."/>
            <person name="Ma J."/>
        </authorList>
    </citation>
    <scope>NUCLEOTIDE SEQUENCE [LARGE SCALE GENOMIC DNA]</scope>
    <source>
        <strain evidence="14">CCUG 55854</strain>
    </source>
</reference>
<name>A0ABW3LXE7_9GAMM</name>
<evidence type="ECO:0000259" key="12">
    <source>
        <dbReference type="PROSITE" id="PS52039"/>
    </source>
</evidence>
<accession>A0ABW3LXE7</accession>
<keyword evidence="6 13" id="KW-0413">Isomerase</keyword>
<dbReference type="Proteomes" id="UP001597033">
    <property type="component" value="Unassembled WGS sequence"/>
</dbReference>
<dbReference type="RefSeq" id="WP_162377131.1">
    <property type="nucleotide sequence ID" value="NZ_JBHTKN010000008.1"/>
</dbReference>
<dbReference type="InterPro" id="IPR013825">
    <property type="entry name" value="Topo_IA_cen_sub2"/>
</dbReference>
<dbReference type="SUPFAM" id="SSF56712">
    <property type="entry name" value="Prokaryotic type I DNA topoisomerase"/>
    <property type="match status" value="1"/>
</dbReference>
<dbReference type="PANTHER" id="PTHR11390">
    <property type="entry name" value="PROKARYOTIC DNA TOPOISOMERASE"/>
    <property type="match status" value="1"/>
</dbReference>
<evidence type="ECO:0000256" key="2">
    <source>
        <dbReference type="ARBA" id="ARBA00009446"/>
    </source>
</evidence>
<dbReference type="EC" id="5.6.2.1" evidence="3"/>
<evidence type="ECO:0000256" key="4">
    <source>
        <dbReference type="ARBA" id="ARBA00023029"/>
    </source>
</evidence>
<dbReference type="GO" id="GO:0016853">
    <property type="term" value="F:isomerase activity"/>
    <property type="evidence" value="ECO:0007669"/>
    <property type="project" value="UniProtKB-KW"/>
</dbReference>
<dbReference type="Pfam" id="PF01131">
    <property type="entry name" value="Topoisom_bac"/>
    <property type="match status" value="1"/>
</dbReference>
<comment type="catalytic activity">
    <reaction evidence="1">
        <text>ATP-independent breakage of single-stranded DNA, followed by passage and rejoining.</text>
        <dbReference type="EC" id="5.6.2.1"/>
    </reaction>
</comment>
<dbReference type="Gene3D" id="2.70.20.10">
    <property type="entry name" value="Topoisomerase I, domain 3"/>
    <property type="match status" value="1"/>
</dbReference>
<keyword evidence="14" id="KW-1185">Reference proteome</keyword>
<dbReference type="InterPro" id="IPR013824">
    <property type="entry name" value="Topo_IA_cen_sub1"/>
</dbReference>
<dbReference type="Pfam" id="PF01751">
    <property type="entry name" value="Toprim"/>
    <property type="match status" value="1"/>
</dbReference>